<dbReference type="EMBL" id="JANSLM010000008">
    <property type="protein sequence ID" value="MDT8840254.1"/>
    <property type="molecule type" value="Genomic_DNA"/>
</dbReference>
<reference evidence="2" key="1">
    <citation type="submission" date="2022-08" db="EMBL/GenBank/DDBJ databases">
        <authorList>
            <person name="Kim S.-J."/>
        </authorList>
    </citation>
    <scope>NUCLEOTIDE SEQUENCE</scope>
    <source>
        <strain evidence="2">KJ</strain>
    </source>
</reference>
<sequence>MTVAGILKARREELGLTLQEVASAAGSSKGHLHGIESGRYPNIRFATAARLASVLQLDLLMMARAVLAECDKQEDVP</sequence>
<evidence type="ECO:0000313" key="2">
    <source>
        <dbReference type="EMBL" id="MDT8840254.1"/>
    </source>
</evidence>
<organism evidence="2 3">
    <name type="scientific">Paraburkholderia fungorum</name>
    <dbReference type="NCBI Taxonomy" id="134537"/>
    <lineage>
        <taxon>Bacteria</taxon>
        <taxon>Pseudomonadati</taxon>
        <taxon>Pseudomonadota</taxon>
        <taxon>Betaproteobacteria</taxon>
        <taxon>Burkholderiales</taxon>
        <taxon>Burkholderiaceae</taxon>
        <taxon>Paraburkholderia</taxon>
    </lineage>
</organism>
<dbReference type="PROSITE" id="PS50943">
    <property type="entry name" value="HTH_CROC1"/>
    <property type="match status" value="1"/>
</dbReference>
<evidence type="ECO:0000259" key="1">
    <source>
        <dbReference type="PROSITE" id="PS50943"/>
    </source>
</evidence>
<gene>
    <name evidence="2" type="ORF">ParKJ_22785</name>
</gene>
<dbReference type="AlphaFoldDB" id="A0AAP5UXQ4"/>
<dbReference type="SMART" id="SM00530">
    <property type="entry name" value="HTH_XRE"/>
    <property type="match status" value="1"/>
</dbReference>
<dbReference type="SUPFAM" id="SSF47413">
    <property type="entry name" value="lambda repressor-like DNA-binding domains"/>
    <property type="match status" value="1"/>
</dbReference>
<dbReference type="Gene3D" id="1.10.260.40">
    <property type="entry name" value="lambda repressor-like DNA-binding domains"/>
    <property type="match status" value="1"/>
</dbReference>
<protein>
    <submittedName>
        <fullName evidence="2">Helix-turn-helix transcriptional regulator</fullName>
    </submittedName>
</protein>
<evidence type="ECO:0000313" key="3">
    <source>
        <dbReference type="Proteomes" id="UP001246473"/>
    </source>
</evidence>
<dbReference type="RefSeq" id="WP_315697124.1">
    <property type="nucleotide sequence ID" value="NZ_JANSLM010000008.1"/>
</dbReference>
<dbReference type="Pfam" id="PF13560">
    <property type="entry name" value="HTH_31"/>
    <property type="match status" value="1"/>
</dbReference>
<accession>A0AAP5UXQ4</accession>
<feature type="domain" description="HTH cro/C1-type" evidence="1">
    <location>
        <begin position="7"/>
        <end position="60"/>
    </location>
</feature>
<proteinExistence type="predicted"/>
<dbReference type="GO" id="GO:0003677">
    <property type="term" value="F:DNA binding"/>
    <property type="evidence" value="ECO:0007669"/>
    <property type="project" value="InterPro"/>
</dbReference>
<dbReference type="Proteomes" id="UP001246473">
    <property type="component" value="Unassembled WGS sequence"/>
</dbReference>
<dbReference type="InterPro" id="IPR010982">
    <property type="entry name" value="Lambda_DNA-bd_dom_sf"/>
</dbReference>
<name>A0AAP5UXQ4_9BURK</name>
<dbReference type="InterPro" id="IPR001387">
    <property type="entry name" value="Cro/C1-type_HTH"/>
</dbReference>
<comment type="caution">
    <text evidence="2">The sequence shown here is derived from an EMBL/GenBank/DDBJ whole genome shotgun (WGS) entry which is preliminary data.</text>
</comment>
<dbReference type="CDD" id="cd00093">
    <property type="entry name" value="HTH_XRE"/>
    <property type="match status" value="1"/>
</dbReference>